<evidence type="ECO:0000256" key="2">
    <source>
        <dbReference type="ARBA" id="ARBA00006275"/>
    </source>
</evidence>
<evidence type="ECO:0000313" key="8">
    <source>
        <dbReference type="EMBL" id="TWW01861.1"/>
    </source>
</evidence>
<dbReference type="Gene3D" id="1.25.40.390">
    <property type="match status" value="1"/>
</dbReference>
<dbReference type="Pfam" id="PF14322">
    <property type="entry name" value="SusD-like_3"/>
    <property type="match status" value="1"/>
</dbReference>
<comment type="subcellular location">
    <subcellularLocation>
        <location evidence="1">Cell outer membrane</location>
    </subcellularLocation>
</comment>
<comment type="similarity">
    <text evidence="2">Belongs to the SusD family.</text>
</comment>
<comment type="caution">
    <text evidence="8">The sequence shown here is derived from an EMBL/GenBank/DDBJ whole genome shotgun (WGS) entry which is preliminary data.</text>
</comment>
<dbReference type="OrthoDB" id="5694214at2"/>
<dbReference type="Proteomes" id="UP000318815">
    <property type="component" value="Unassembled WGS sequence"/>
</dbReference>
<evidence type="ECO:0000313" key="9">
    <source>
        <dbReference type="Proteomes" id="UP000318815"/>
    </source>
</evidence>
<evidence type="ECO:0000256" key="4">
    <source>
        <dbReference type="ARBA" id="ARBA00023136"/>
    </source>
</evidence>
<organism evidence="8 9">
    <name type="scientific">Chitinophaga pinensis</name>
    <dbReference type="NCBI Taxonomy" id="79329"/>
    <lineage>
        <taxon>Bacteria</taxon>
        <taxon>Pseudomonadati</taxon>
        <taxon>Bacteroidota</taxon>
        <taxon>Chitinophagia</taxon>
        <taxon>Chitinophagales</taxon>
        <taxon>Chitinophagaceae</taxon>
        <taxon>Chitinophaga</taxon>
    </lineage>
</organism>
<dbReference type="EMBL" id="VOHS01000003">
    <property type="protein sequence ID" value="TWW01861.1"/>
    <property type="molecule type" value="Genomic_DNA"/>
</dbReference>
<protein>
    <submittedName>
        <fullName evidence="8">RagB/SusD family nutrient uptake outer membrane protein</fullName>
    </submittedName>
</protein>
<evidence type="ECO:0000256" key="3">
    <source>
        <dbReference type="ARBA" id="ARBA00022729"/>
    </source>
</evidence>
<dbReference type="GO" id="GO:0009279">
    <property type="term" value="C:cell outer membrane"/>
    <property type="evidence" value="ECO:0007669"/>
    <property type="project" value="UniProtKB-SubCell"/>
</dbReference>
<dbReference type="SUPFAM" id="SSF48452">
    <property type="entry name" value="TPR-like"/>
    <property type="match status" value="1"/>
</dbReference>
<keyword evidence="3" id="KW-0732">Signal</keyword>
<dbReference type="PROSITE" id="PS51257">
    <property type="entry name" value="PROKAR_LIPOPROTEIN"/>
    <property type="match status" value="1"/>
</dbReference>
<dbReference type="Pfam" id="PF07980">
    <property type="entry name" value="SusD_RagB"/>
    <property type="match status" value="1"/>
</dbReference>
<evidence type="ECO:0000256" key="5">
    <source>
        <dbReference type="ARBA" id="ARBA00023237"/>
    </source>
</evidence>
<dbReference type="InterPro" id="IPR033985">
    <property type="entry name" value="SusD-like_N"/>
</dbReference>
<keyword evidence="4" id="KW-0472">Membrane</keyword>
<sequence length="633" mass="70782">MKKYLLILTAVISIITTGCLKDDEFLTTDPTNLLTDDAVWKSSDLVLSVLADLYDRYPEQQTITNWAEFTNFDEAFPSEAGQYWRTKQVDYPTGWWSLWDYGYIRDLNLFVQKCQAANELGADARARFLAEARFLRAAIYFEEVKRMGGVPLILEPMEYNFSGDPTYLQHARAKESEIYDFVISELDSVKNVLPDDAGIKSRATRAAALAMQSRAALYAGSIAKYGGATPLVSLPGGEVGIAADKANAYFTKALEASQAIITGGKYSLYKKKAEDLQENFAALFYDKSNNPEVIFVQDFKLKSGKTQDWTLANQPWSSAEEQQGGRVNPSLNLALQYEKLDNTFAPFATNNGNDYVYYENPGDIFAGRDARLGGTIMLPGSRFKGVPLDIWAGVMYWKDGKYNIISGDNFGDRDSIPVAGAPRSSQVVGTDGPVDGLQYSAQSGFFVRKFMDPTVGSGQIGTRSDVWWVRFRYAEVLLNAAEAAFELGQTGLSSTYINQLRERAGFTTQLTDAQMTFDRIVHERRIELAFEGHEMFDNKRWRIAHKVWNGENISAADVTANLGKADRVNTMIYAMWGYKIYHPGNANDGKWVYRIVKPSNVTAAHRFNLGNYYSVIGSDILSNNPKLVKNPNH</sequence>
<dbReference type="AlphaFoldDB" id="A0A5C6LXA2"/>
<gene>
    <name evidence="8" type="ORF">FEF09_04670</name>
</gene>
<dbReference type="InterPro" id="IPR012944">
    <property type="entry name" value="SusD_RagB_dom"/>
</dbReference>
<proteinExistence type="inferred from homology"/>
<feature type="domain" description="RagB/SusD" evidence="6">
    <location>
        <begin position="291"/>
        <end position="632"/>
    </location>
</feature>
<reference evidence="8 9" key="1">
    <citation type="submission" date="2019-08" db="EMBL/GenBank/DDBJ databases">
        <title>Whole genome sequencing of chitin degrading bacteria Chitinophaga pinensis YS16.</title>
        <authorList>
            <person name="Singh R.P."/>
            <person name="Manchanda G."/>
            <person name="Maurya I.K."/>
            <person name="Joshi N.K."/>
            <person name="Srivastava A.K."/>
        </authorList>
    </citation>
    <scope>NUCLEOTIDE SEQUENCE [LARGE SCALE GENOMIC DNA]</scope>
    <source>
        <strain evidence="8 9">YS-16</strain>
    </source>
</reference>
<keyword evidence="9" id="KW-1185">Reference proteome</keyword>
<feature type="domain" description="SusD-like N-terminal" evidence="7">
    <location>
        <begin position="78"/>
        <end position="216"/>
    </location>
</feature>
<name>A0A5C6LXA2_9BACT</name>
<keyword evidence="5" id="KW-0998">Cell outer membrane</keyword>
<evidence type="ECO:0000259" key="6">
    <source>
        <dbReference type="Pfam" id="PF07980"/>
    </source>
</evidence>
<dbReference type="RefSeq" id="WP_146304030.1">
    <property type="nucleotide sequence ID" value="NZ_VOHS01000003.1"/>
</dbReference>
<evidence type="ECO:0000259" key="7">
    <source>
        <dbReference type="Pfam" id="PF14322"/>
    </source>
</evidence>
<accession>A0A5C6LXA2</accession>
<dbReference type="InterPro" id="IPR011990">
    <property type="entry name" value="TPR-like_helical_dom_sf"/>
</dbReference>
<evidence type="ECO:0000256" key="1">
    <source>
        <dbReference type="ARBA" id="ARBA00004442"/>
    </source>
</evidence>